<name>A0A1U7LR21_NEOID</name>
<accession>A0A1U7LR21</accession>
<comment type="caution">
    <text evidence="2">The sequence shown here is derived from an EMBL/GenBank/DDBJ whole genome shotgun (WGS) entry which is preliminary data.</text>
</comment>
<evidence type="ECO:0000256" key="1">
    <source>
        <dbReference type="SAM" id="MobiDB-lite"/>
    </source>
</evidence>
<reference evidence="2 3" key="1">
    <citation type="submission" date="2016-04" db="EMBL/GenBank/DDBJ databases">
        <title>Evolutionary innovation and constraint leading to complex multicellularity in the Ascomycota.</title>
        <authorList>
            <person name="Cisse O."/>
            <person name="Nguyen A."/>
            <person name="Hewitt D.A."/>
            <person name="Jedd G."/>
            <person name="Stajich J.E."/>
        </authorList>
    </citation>
    <scope>NUCLEOTIDE SEQUENCE [LARGE SCALE GENOMIC DNA]</scope>
    <source>
        <strain evidence="2 3">DAH-3</strain>
    </source>
</reference>
<dbReference type="EMBL" id="LXFE01000507">
    <property type="protein sequence ID" value="OLL25079.1"/>
    <property type="molecule type" value="Genomic_DNA"/>
</dbReference>
<dbReference type="OrthoDB" id="5209158at2759"/>
<proteinExistence type="predicted"/>
<protein>
    <submittedName>
        <fullName evidence="2">Uncharacterized protein</fullName>
    </submittedName>
</protein>
<organism evidence="2 3">
    <name type="scientific">Neolecta irregularis (strain DAH-3)</name>
    <dbReference type="NCBI Taxonomy" id="1198029"/>
    <lineage>
        <taxon>Eukaryota</taxon>
        <taxon>Fungi</taxon>
        <taxon>Dikarya</taxon>
        <taxon>Ascomycota</taxon>
        <taxon>Taphrinomycotina</taxon>
        <taxon>Neolectales</taxon>
        <taxon>Neolectaceae</taxon>
        <taxon>Neolecta</taxon>
    </lineage>
</organism>
<keyword evidence="3" id="KW-1185">Reference proteome</keyword>
<dbReference type="AlphaFoldDB" id="A0A1U7LR21"/>
<dbReference type="Proteomes" id="UP000186594">
    <property type="component" value="Unassembled WGS sequence"/>
</dbReference>
<gene>
    <name evidence="2" type="ORF">NEOLI_001601</name>
</gene>
<sequence length="119" mass="13084">MTPGPETTLDSNKQTDMIIASDSSSAHDARSRTEHDTGFKEPFSSERNTTLPTKDAKADATIESHVSISPNTEEATGHKYVRNLKTRIKADIKMMEGKILQKPELIEGARALKSGEIQD</sequence>
<evidence type="ECO:0000313" key="2">
    <source>
        <dbReference type="EMBL" id="OLL25079.1"/>
    </source>
</evidence>
<feature type="compositionally biased region" description="Basic and acidic residues" evidence="1">
    <location>
        <begin position="25"/>
        <end position="39"/>
    </location>
</feature>
<feature type="region of interest" description="Disordered" evidence="1">
    <location>
        <begin position="1"/>
        <end position="59"/>
    </location>
</feature>
<evidence type="ECO:0000313" key="3">
    <source>
        <dbReference type="Proteomes" id="UP000186594"/>
    </source>
</evidence>